<evidence type="ECO:0000256" key="5">
    <source>
        <dbReference type="ARBA" id="ARBA00023239"/>
    </source>
</evidence>
<dbReference type="AlphaFoldDB" id="A0A365HDV4"/>
<sequence>MNDLDLFSEPPRGSRGRGGRGAQRTARKRQRRRRVNGRAAALFALAFLVAVVGGGGLLGYAYLDDLVNPPDYEGAGSGSVVVQIHEGDSVARMGVRLQEHNVIKDERAFNKLALREPRSSSIQPGFYQMRLRMSAKSALDLLLDPKAVSGNQIIIPEGRRVSQVIVELSKKTGVPKAEYEKVVRSPAKLGLPDYANGKVEGYLFPGRYDLDPKGTATTHLKQMVDRYKQVTEAMDLENRARQMKTTPAKVIAMASIIQAESGKAEDMPKISRVIYNRFAKNMQLQMDSTVMYALNKFGLHASSSELNVQSPYNTYRNHGLPPGAISNPGEKAIKAVFEPATGPWVYFVTTDPDQGITEFATTQAEHDRLVAKYNEWRRKRGGG</sequence>
<dbReference type="GO" id="GO:0009252">
    <property type="term" value="P:peptidoglycan biosynthetic process"/>
    <property type="evidence" value="ECO:0007669"/>
    <property type="project" value="UniProtKB-UniRule"/>
</dbReference>
<dbReference type="Gene3D" id="3.30.160.60">
    <property type="entry name" value="Classic Zinc Finger"/>
    <property type="match status" value="1"/>
</dbReference>
<protein>
    <recommendedName>
        <fullName evidence="7">Endolytic murein transglycosylase</fullName>
        <ecNumber evidence="7">4.2.2.29</ecNumber>
    </recommendedName>
    <alternativeName>
        <fullName evidence="7">Peptidoglycan lytic transglycosylase</fullName>
    </alternativeName>
    <alternativeName>
        <fullName evidence="7">Peptidoglycan polymerization terminase</fullName>
    </alternativeName>
</protein>
<evidence type="ECO:0000256" key="2">
    <source>
        <dbReference type="ARBA" id="ARBA00022692"/>
    </source>
</evidence>
<evidence type="ECO:0000256" key="4">
    <source>
        <dbReference type="ARBA" id="ARBA00023136"/>
    </source>
</evidence>
<proteinExistence type="inferred from homology"/>
<dbReference type="InterPro" id="IPR003770">
    <property type="entry name" value="MLTG-like"/>
</dbReference>
<keyword evidence="3 7" id="KW-1133">Transmembrane helix</keyword>
<dbReference type="Gene3D" id="3.30.1490.480">
    <property type="entry name" value="Endolytic murein transglycosylase"/>
    <property type="match status" value="1"/>
</dbReference>
<keyword evidence="10" id="KW-1185">Reference proteome</keyword>
<reference evidence="9 10" key="1">
    <citation type="submission" date="2018-06" db="EMBL/GenBank/DDBJ databases">
        <title>Actinomadura craniellae sp. nov. isolated from marine sponge Craniella sp.</title>
        <authorList>
            <person name="Li L."/>
            <person name="Xu Q.H."/>
            <person name="Lin H.W."/>
            <person name="Lu Y.H."/>
        </authorList>
    </citation>
    <scope>NUCLEOTIDE SEQUENCE [LARGE SCALE GENOMIC DNA]</scope>
    <source>
        <strain evidence="9 10">LHW63021</strain>
    </source>
</reference>
<comment type="subcellular location">
    <subcellularLocation>
        <location evidence="7">Cell membrane</location>
        <topology evidence="7">Single-pass membrane protein</topology>
    </subcellularLocation>
</comment>
<name>A0A365HDV4_9ACTN</name>
<dbReference type="PANTHER" id="PTHR30518">
    <property type="entry name" value="ENDOLYTIC MUREIN TRANSGLYCOSYLASE"/>
    <property type="match status" value="1"/>
</dbReference>
<evidence type="ECO:0000256" key="1">
    <source>
        <dbReference type="ARBA" id="ARBA00022475"/>
    </source>
</evidence>
<comment type="similarity">
    <text evidence="7">Belongs to the transglycosylase MltG family.</text>
</comment>
<dbReference type="GO" id="GO:0008932">
    <property type="term" value="F:lytic endotransglycosylase activity"/>
    <property type="evidence" value="ECO:0007669"/>
    <property type="project" value="UniProtKB-UniRule"/>
</dbReference>
<evidence type="ECO:0000256" key="8">
    <source>
        <dbReference type="SAM" id="MobiDB-lite"/>
    </source>
</evidence>
<dbReference type="HAMAP" id="MF_02065">
    <property type="entry name" value="MltG"/>
    <property type="match status" value="1"/>
</dbReference>
<evidence type="ECO:0000313" key="10">
    <source>
        <dbReference type="Proteomes" id="UP000251891"/>
    </source>
</evidence>
<dbReference type="Pfam" id="PF02618">
    <property type="entry name" value="YceG"/>
    <property type="match status" value="1"/>
</dbReference>
<dbReference type="EC" id="4.2.2.29" evidence="7"/>
<keyword evidence="5 7" id="KW-0456">Lyase</keyword>
<dbReference type="CDD" id="cd08010">
    <property type="entry name" value="MltG_like"/>
    <property type="match status" value="1"/>
</dbReference>
<evidence type="ECO:0000256" key="7">
    <source>
        <dbReference type="HAMAP-Rule" id="MF_02065"/>
    </source>
</evidence>
<accession>A0A365HDV4</accession>
<evidence type="ECO:0000313" key="9">
    <source>
        <dbReference type="EMBL" id="RAY17229.1"/>
    </source>
</evidence>
<dbReference type="RefSeq" id="WP_111863282.1">
    <property type="nucleotide sequence ID" value="NZ_QLYX01000001.1"/>
</dbReference>
<evidence type="ECO:0000256" key="6">
    <source>
        <dbReference type="ARBA" id="ARBA00023316"/>
    </source>
</evidence>
<keyword evidence="6 7" id="KW-0961">Cell wall biogenesis/degradation</keyword>
<comment type="catalytic activity">
    <reaction evidence="7">
        <text>a peptidoglycan chain = a peptidoglycan chain with N-acetyl-1,6-anhydromuramyl-[peptide] at the reducing end + a peptidoglycan chain with N-acetylglucosamine at the non-reducing end.</text>
        <dbReference type="EC" id="4.2.2.29"/>
    </reaction>
</comment>
<dbReference type="NCBIfam" id="TIGR00247">
    <property type="entry name" value="endolytic transglycosylase MltG"/>
    <property type="match status" value="1"/>
</dbReference>
<keyword evidence="2 7" id="KW-0812">Transmembrane</keyword>
<feature type="site" description="Important for catalytic activity" evidence="7">
    <location>
        <position position="260"/>
    </location>
</feature>
<comment type="caution">
    <text evidence="9">The sequence shown here is derived from an EMBL/GenBank/DDBJ whole genome shotgun (WGS) entry which is preliminary data.</text>
</comment>
<dbReference type="EMBL" id="QLYX01000001">
    <property type="protein sequence ID" value="RAY17229.1"/>
    <property type="molecule type" value="Genomic_DNA"/>
</dbReference>
<evidence type="ECO:0000256" key="3">
    <source>
        <dbReference type="ARBA" id="ARBA00022989"/>
    </source>
</evidence>
<keyword evidence="1 7" id="KW-1003">Cell membrane</keyword>
<dbReference type="OrthoDB" id="9814591at2"/>
<feature type="region of interest" description="Disordered" evidence="8">
    <location>
        <begin position="1"/>
        <end position="31"/>
    </location>
</feature>
<dbReference type="GO" id="GO:0071555">
    <property type="term" value="P:cell wall organization"/>
    <property type="evidence" value="ECO:0007669"/>
    <property type="project" value="UniProtKB-KW"/>
</dbReference>
<organism evidence="9 10">
    <name type="scientific">Actinomadura craniellae</name>
    <dbReference type="NCBI Taxonomy" id="2231787"/>
    <lineage>
        <taxon>Bacteria</taxon>
        <taxon>Bacillati</taxon>
        <taxon>Actinomycetota</taxon>
        <taxon>Actinomycetes</taxon>
        <taxon>Streptosporangiales</taxon>
        <taxon>Thermomonosporaceae</taxon>
        <taxon>Actinomadura</taxon>
    </lineage>
</organism>
<gene>
    <name evidence="7 9" type="primary">mltG</name>
    <name evidence="9" type="ORF">DPM19_03535</name>
</gene>
<comment type="function">
    <text evidence="7">Functions as a peptidoglycan terminase that cleaves nascent peptidoglycan strands endolytically to terminate their elongation.</text>
</comment>
<dbReference type="Proteomes" id="UP000251891">
    <property type="component" value="Unassembled WGS sequence"/>
</dbReference>
<dbReference type="GO" id="GO:0005886">
    <property type="term" value="C:plasma membrane"/>
    <property type="evidence" value="ECO:0007669"/>
    <property type="project" value="UniProtKB-SubCell"/>
</dbReference>
<dbReference type="PANTHER" id="PTHR30518:SF2">
    <property type="entry name" value="ENDOLYTIC MUREIN TRANSGLYCOSYLASE"/>
    <property type="match status" value="1"/>
</dbReference>
<feature type="transmembrane region" description="Helical" evidence="7">
    <location>
        <begin position="39"/>
        <end position="63"/>
    </location>
</feature>
<keyword evidence="4 7" id="KW-0472">Membrane</keyword>